<keyword evidence="2" id="KW-1185">Reference proteome</keyword>
<gene>
    <name evidence="1" type="ORF">PM10SUCC1_10440</name>
</gene>
<dbReference type="Proteomes" id="UP001144471">
    <property type="component" value="Unassembled WGS sequence"/>
</dbReference>
<accession>A0A9W6GKB7</accession>
<proteinExistence type="predicted"/>
<evidence type="ECO:0000313" key="2">
    <source>
        <dbReference type="Proteomes" id="UP001144471"/>
    </source>
</evidence>
<evidence type="ECO:0000313" key="1">
    <source>
        <dbReference type="EMBL" id="GLI55530.1"/>
    </source>
</evidence>
<organism evidence="1 2">
    <name type="scientific">Propionigenium maris DSM 9537</name>
    <dbReference type="NCBI Taxonomy" id="1123000"/>
    <lineage>
        <taxon>Bacteria</taxon>
        <taxon>Fusobacteriati</taxon>
        <taxon>Fusobacteriota</taxon>
        <taxon>Fusobacteriia</taxon>
        <taxon>Fusobacteriales</taxon>
        <taxon>Fusobacteriaceae</taxon>
        <taxon>Propionigenium</taxon>
    </lineage>
</organism>
<dbReference type="RefSeq" id="WP_281834064.1">
    <property type="nucleotide sequence ID" value="NZ_BSDY01000004.1"/>
</dbReference>
<name>A0A9W6GKB7_9FUSO</name>
<dbReference type="AlphaFoldDB" id="A0A9W6GKB7"/>
<reference evidence="1" key="1">
    <citation type="submission" date="2022-12" db="EMBL/GenBank/DDBJ databases">
        <title>Reference genome sequencing for broad-spectrum identification of bacterial and archaeal isolates by mass spectrometry.</title>
        <authorList>
            <person name="Sekiguchi Y."/>
            <person name="Tourlousse D.M."/>
        </authorList>
    </citation>
    <scope>NUCLEOTIDE SEQUENCE</scope>
    <source>
        <strain evidence="1">10succ1</strain>
    </source>
</reference>
<protein>
    <submittedName>
        <fullName evidence="1">Uncharacterized protein</fullName>
    </submittedName>
</protein>
<comment type="caution">
    <text evidence="1">The sequence shown here is derived from an EMBL/GenBank/DDBJ whole genome shotgun (WGS) entry which is preliminary data.</text>
</comment>
<dbReference type="EMBL" id="BSDY01000004">
    <property type="protein sequence ID" value="GLI55530.1"/>
    <property type="molecule type" value="Genomic_DNA"/>
</dbReference>
<sequence>MKKIVIAMFLLLSLISFGKGSWKTADLGRYQVKPVSLEKPLKTEYLFEFDIKYRERSVGFDHHIKLAAGDRILDIQEFNILSSVDNTNQRALVQIRIPKNFANINFDGICFINKKTGEIEKIYSI</sequence>